<dbReference type="AlphaFoldDB" id="A0A6A6EY19"/>
<evidence type="ECO:0000313" key="2">
    <source>
        <dbReference type="EMBL" id="KAF2195922.1"/>
    </source>
</evidence>
<dbReference type="PANTHER" id="PTHR33112:SF10">
    <property type="entry name" value="TOL"/>
    <property type="match status" value="1"/>
</dbReference>
<feature type="non-terminal residue" evidence="2">
    <location>
        <position position="1"/>
    </location>
</feature>
<feature type="domain" description="Heterokaryon incompatibility" evidence="1">
    <location>
        <begin position="76"/>
        <end position="233"/>
    </location>
</feature>
<evidence type="ECO:0000259" key="1">
    <source>
        <dbReference type="Pfam" id="PF06985"/>
    </source>
</evidence>
<name>A0A6A6EY19_9PEZI</name>
<dbReference type="Pfam" id="PF06985">
    <property type="entry name" value="HET"/>
    <property type="match status" value="1"/>
</dbReference>
<dbReference type="InterPro" id="IPR010730">
    <property type="entry name" value="HET"/>
</dbReference>
<organism evidence="2 3">
    <name type="scientific">Zopfia rhizophila CBS 207.26</name>
    <dbReference type="NCBI Taxonomy" id="1314779"/>
    <lineage>
        <taxon>Eukaryota</taxon>
        <taxon>Fungi</taxon>
        <taxon>Dikarya</taxon>
        <taxon>Ascomycota</taxon>
        <taxon>Pezizomycotina</taxon>
        <taxon>Dothideomycetes</taxon>
        <taxon>Dothideomycetes incertae sedis</taxon>
        <taxon>Zopfiaceae</taxon>
        <taxon>Zopfia</taxon>
    </lineage>
</organism>
<evidence type="ECO:0000313" key="3">
    <source>
        <dbReference type="Proteomes" id="UP000800200"/>
    </source>
</evidence>
<keyword evidence="3" id="KW-1185">Reference proteome</keyword>
<reference evidence="2" key="1">
    <citation type="journal article" date="2020" name="Stud. Mycol.">
        <title>101 Dothideomycetes genomes: a test case for predicting lifestyles and emergence of pathogens.</title>
        <authorList>
            <person name="Haridas S."/>
            <person name="Albert R."/>
            <person name="Binder M."/>
            <person name="Bloem J."/>
            <person name="Labutti K."/>
            <person name="Salamov A."/>
            <person name="Andreopoulos B."/>
            <person name="Baker S."/>
            <person name="Barry K."/>
            <person name="Bills G."/>
            <person name="Bluhm B."/>
            <person name="Cannon C."/>
            <person name="Castanera R."/>
            <person name="Culley D."/>
            <person name="Daum C."/>
            <person name="Ezra D."/>
            <person name="Gonzalez J."/>
            <person name="Henrissat B."/>
            <person name="Kuo A."/>
            <person name="Liang C."/>
            <person name="Lipzen A."/>
            <person name="Lutzoni F."/>
            <person name="Magnuson J."/>
            <person name="Mondo S."/>
            <person name="Nolan M."/>
            <person name="Ohm R."/>
            <person name="Pangilinan J."/>
            <person name="Park H.-J."/>
            <person name="Ramirez L."/>
            <person name="Alfaro M."/>
            <person name="Sun H."/>
            <person name="Tritt A."/>
            <person name="Yoshinaga Y."/>
            <person name="Zwiers L.-H."/>
            <person name="Turgeon B."/>
            <person name="Goodwin S."/>
            <person name="Spatafora J."/>
            <person name="Crous P."/>
            <person name="Grigoriev I."/>
        </authorList>
    </citation>
    <scope>NUCLEOTIDE SEQUENCE</scope>
    <source>
        <strain evidence="2">CBS 207.26</strain>
    </source>
</reference>
<dbReference type="PANTHER" id="PTHR33112">
    <property type="entry name" value="DOMAIN PROTEIN, PUTATIVE-RELATED"/>
    <property type="match status" value="1"/>
</dbReference>
<dbReference type="Proteomes" id="UP000800200">
    <property type="component" value="Unassembled WGS sequence"/>
</dbReference>
<gene>
    <name evidence="2" type="ORF">K469DRAFT_544379</name>
</gene>
<dbReference type="OrthoDB" id="4161196at2759"/>
<protein>
    <submittedName>
        <fullName evidence="2">HET-domain-containing protein</fullName>
    </submittedName>
</protein>
<dbReference type="EMBL" id="ML994610">
    <property type="protein sequence ID" value="KAF2195922.1"/>
    <property type="molecule type" value="Genomic_DNA"/>
</dbReference>
<accession>A0A6A6EY19</accession>
<proteinExistence type="predicted"/>
<sequence>HNNNIKISFPVLPEAESPARVALLHTWLRWCDKFHDCNNYSTKSETALPTRLLYVGDPNPNVLRLHCPKENDKVKYIALSHCWGKLTEERRREFCTTDDNIKTRLNGFSFLILPKTFRDAVQVTRELGIQYLWIDSLCIIQWNQKDWEHEATRMEGVFASAYCTIAATSAVDSEVGFLKRNVKDEYVLVQDASGKRFYICADTDDSNNHVDIDNFDDHVEKAPLNTRAWVMQEKVLSRRTIHFSDKQMYWECGEGVYCETLTRLKSSFRKTYFMLDPNFPDRLLAAGDRRTVEFIHFLSEAYSKRHLTEETDRCVAISGLEARIARARGCQSRYGIFGKFLHRNLLWQRSDGEKTQRIGYEPGIVPSWSWMAYSGGIQFMDIPFGHVYWNDKLRFNKEHKRVFFNIFKRKERQALVTDIGVFRNCSLEQRDISYAVLDSSKAERGRIWYDIEASEDLHTERCVVVGRNSREDEHGPRNKKYYILVVKPTRVSGEYTRVGVGWIQSDYVVRRRLNVRVV</sequence>